<evidence type="ECO:0000256" key="2">
    <source>
        <dbReference type="ARBA" id="ARBA00022692"/>
    </source>
</evidence>
<evidence type="ECO:0000256" key="4">
    <source>
        <dbReference type="ARBA" id="ARBA00023136"/>
    </source>
</evidence>
<dbReference type="GO" id="GO:0022857">
    <property type="term" value="F:transmembrane transporter activity"/>
    <property type="evidence" value="ECO:0007669"/>
    <property type="project" value="InterPro"/>
</dbReference>
<reference evidence="7" key="1">
    <citation type="journal article" date="2020" name="Stud. Mycol.">
        <title>101 Dothideomycetes genomes: a test case for predicting lifestyles and emergence of pathogens.</title>
        <authorList>
            <person name="Haridas S."/>
            <person name="Albert R."/>
            <person name="Binder M."/>
            <person name="Bloem J."/>
            <person name="Labutti K."/>
            <person name="Salamov A."/>
            <person name="Andreopoulos B."/>
            <person name="Baker S."/>
            <person name="Barry K."/>
            <person name="Bills G."/>
            <person name="Bluhm B."/>
            <person name="Cannon C."/>
            <person name="Castanera R."/>
            <person name="Culley D."/>
            <person name="Daum C."/>
            <person name="Ezra D."/>
            <person name="Gonzalez J."/>
            <person name="Henrissat B."/>
            <person name="Kuo A."/>
            <person name="Liang C."/>
            <person name="Lipzen A."/>
            <person name="Lutzoni F."/>
            <person name="Magnuson J."/>
            <person name="Mondo S."/>
            <person name="Nolan M."/>
            <person name="Ohm R."/>
            <person name="Pangilinan J."/>
            <person name="Park H.-J."/>
            <person name="Ramirez L."/>
            <person name="Alfaro M."/>
            <person name="Sun H."/>
            <person name="Tritt A."/>
            <person name="Yoshinaga Y."/>
            <person name="Zwiers L.-H."/>
            <person name="Turgeon B."/>
            <person name="Goodwin S."/>
            <person name="Spatafora J."/>
            <person name="Crous P."/>
            <person name="Grigoriev I."/>
        </authorList>
    </citation>
    <scope>NUCLEOTIDE SEQUENCE</scope>
    <source>
        <strain evidence="7">CBS 627.86</strain>
    </source>
</reference>
<keyword evidence="4 6" id="KW-0472">Membrane</keyword>
<feature type="transmembrane region" description="Helical" evidence="6">
    <location>
        <begin position="527"/>
        <end position="544"/>
    </location>
</feature>
<evidence type="ECO:0000256" key="6">
    <source>
        <dbReference type="SAM" id="Phobius"/>
    </source>
</evidence>
<dbReference type="PANTHER" id="PTHR23501">
    <property type="entry name" value="MAJOR FACILITATOR SUPERFAMILY"/>
    <property type="match status" value="1"/>
</dbReference>
<feature type="transmembrane region" description="Helical" evidence="6">
    <location>
        <begin position="303"/>
        <end position="324"/>
    </location>
</feature>
<dbReference type="SUPFAM" id="SSF103473">
    <property type="entry name" value="MFS general substrate transporter"/>
    <property type="match status" value="2"/>
</dbReference>
<sequence>MKIEPARTEADEEGSAGPTSEKTERETTSAWSEAALGPYNYGGYTHPDFGKHQFQSSTSDYALIEIPQSQQTLINAYHYRETAQPGELKTCPVERVAIEMGYGEVHIILGAFNVHSGYMLKHTALFIDRMTVFRTRKIQTDVPLSVGVSGAWVARDAELLGMIIAVYADEPYAHMLPIEDIFSDLRSTLITGDRVPKIDLNLKEALTESTEVPYIAPVIGRDSLEISMVEAEVSHIDFAEKEDKTKGPSVIDMPRDCISGWKKNMLFASLCISRFVVGFDLTMFPTIMPAITDHFHSLDHIGWYGSAYLLGRYLTWPLLTRYFYGRKTARVQPVSGSIFVAGCLCCALAPDSAVMIDGRGLTGCGAAGCLFSVHVLIEGVIPERRPGIARTGLAQIHGLGSMLGPMWCDLCLADLATESYIFSHGMEMIEWQPERRRPRLRSIPVIFDEAEHEAREHEGMFRHLDLASLLVLLAAALFLMFGLQMGASHGWRSATIGLLVLSGAFAGFFVVNTTWTRLGSRLPFRESGLLALLASFWGCSFYAFNHFLPIWFQSVKGRSPRQSGIMYLPTIGGLFITPFVTSSLARLANFRLDDSSQLEKFALFLSLALIALGTGFSSTFDTRTKSQHWIGYQIIVGIGAGVGIDQAIVGTVNRFHREMPFEHQRIPSTFQDVSTRVTVVQLSEGFGGAIAIYAAHTVFLTQLRSTLQPNTSTSGTSFDI</sequence>
<evidence type="ECO:0000256" key="5">
    <source>
        <dbReference type="SAM" id="MobiDB-lite"/>
    </source>
</evidence>
<dbReference type="AlphaFoldDB" id="A0A6A5YEG0"/>
<gene>
    <name evidence="7" type="ORF">BDV96DRAFT_677252</name>
</gene>
<evidence type="ECO:0000313" key="7">
    <source>
        <dbReference type="EMBL" id="KAF2105672.1"/>
    </source>
</evidence>
<feature type="transmembrane region" description="Helical" evidence="6">
    <location>
        <begin position="630"/>
        <end position="649"/>
    </location>
</feature>
<evidence type="ECO:0000256" key="3">
    <source>
        <dbReference type="ARBA" id="ARBA00022989"/>
    </source>
</evidence>
<keyword evidence="3 6" id="KW-1133">Transmembrane helix</keyword>
<name>A0A6A5YEG0_9PLEO</name>
<protein>
    <recommendedName>
        <fullName evidence="9">Major facilitator superfamily domain-containing protein</fullName>
    </recommendedName>
</protein>
<evidence type="ECO:0008006" key="9">
    <source>
        <dbReference type="Google" id="ProtNLM"/>
    </source>
</evidence>
<evidence type="ECO:0000256" key="1">
    <source>
        <dbReference type="ARBA" id="ARBA00004141"/>
    </source>
</evidence>
<dbReference type="InterPro" id="IPR011701">
    <property type="entry name" value="MFS"/>
</dbReference>
<feature type="transmembrane region" description="Helical" evidence="6">
    <location>
        <begin position="564"/>
        <end position="589"/>
    </location>
</feature>
<dbReference type="Proteomes" id="UP000799770">
    <property type="component" value="Unassembled WGS sequence"/>
</dbReference>
<dbReference type="Pfam" id="PF07690">
    <property type="entry name" value="MFS_1"/>
    <property type="match status" value="1"/>
</dbReference>
<feature type="transmembrane region" description="Helical" evidence="6">
    <location>
        <begin position="601"/>
        <end position="618"/>
    </location>
</feature>
<dbReference type="Gene3D" id="1.20.1250.20">
    <property type="entry name" value="MFS general substrate transporter like domains"/>
    <property type="match status" value="2"/>
</dbReference>
<comment type="subcellular location">
    <subcellularLocation>
        <location evidence="1">Membrane</location>
        <topology evidence="1">Multi-pass membrane protein</topology>
    </subcellularLocation>
</comment>
<feature type="transmembrane region" description="Helical" evidence="6">
    <location>
        <begin position="464"/>
        <end position="483"/>
    </location>
</feature>
<keyword evidence="8" id="KW-1185">Reference proteome</keyword>
<proteinExistence type="predicted"/>
<dbReference type="PANTHER" id="PTHR23501:SF198">
    <property type="entry name" value="AZOLE RESISTANCE PROTEIN 1-RELATED"/>
    <property type="match status" value="1"/>
</dbReference>
<evidence type="ECO:0000313" key="8">
    <source>
        <dbReference type="Proteomes" id="UP000799770"/>
    </source>
</evidence>
<organism evidence="7 8">
    <name type="scientific">Lophiotrema nucula</name>
    <dbReference type="NCBI Taxonomy" id="690887"/>
    <lineage>
        <taxon>Eukaryota</taxon>
        <taxon>Fungi</taxon>
        <taxon>Dikarya</taxon>
        <taxon>Ascomycota</taxon>
        <taxon>Pezizomycotina</taxon>
        <taxon>Dothideomycetes</taxon>
        <taxon>Pleosporomycetidae</taxon>
        <taxon>Pleosporales</taxon>
        <taxon>Lophiotremataceae</taxon>
        <taxon>Lophiotrema</taxon>
    </lineage>
</organism>
<feature type="transmembrane region" description="Helical" evidence="6">
    <location>
        <begin position="265"/>
        <end position="291"/>
    </location>
</feature>
<feature type="region of interest" description="Disordered" evidence="5">
    <location>
        <begin position="1"/>
        <end position="30"/>
    </location>
</feature>
<keyword evidence="2 6" id="KW-0812">Transmembrane</keyword>
<dbReference type="GO" id="GO:0005886">
    <property type="term" value="C:plasma membrane"/>
    <property type="evidence" value="ECO:0007669"/>
    <property type="project" value="TreeGrafter"/>
</dbReference>
<feature type="transmembrane region" description="Helical" evidence="6">
    <location>
        <begin position="495"/>
        <end position="515"/>
    </location>
</feature>
<accession>A0A6A5YEG0</accession>
<dbReference type="InterPro" id="IPR036259">
    <property type="entry name" value="MFS_trans_sf"/>
</dbReference>
<dbReference type="EMBL" id="ML977375">
    <property type="protein sequence ID" value="KAF2105672.1"/>
    <property type="molecule type" value="Genomic_DNA"/>
</dbReference>
<dbReference type="OrthoDB" id="3800919at2759"/>